<evidence type="ECO:0000313" key="2">
    <source>
        <dbReference type="EMBL" id="JAB69566.1"/>
    </source>
</evidence>
<dbReference type="AlphaFoldDB" id="V5IBT0"/>
<sequence>MISGIISRLIVMVCGMLYPAYASYKVSQEQGRPGIYEIGLYCLLWVSFFRHSLPVSKPLQTSSSLGFRFTTRSRYSLSCGYCLQQQWARASFTDAFVHPQLMLREPEIDEMIARARDQGYTAVLQLGSRGLSYAANVVVQTAIKGAEVLPQAEPSHTLPEPAANESNDRRGTHHEHL</sequence>
<reference evidence="2" key="1">
    <citation type="journal article" date="2015" name="Sci. Rep.">
        <title>Tissue- and time-dependent transcription in Ixodes ricinus salivary glands and midguts when blood feeding on the vertebrate host.</title>
        <authorList>
            <person name="Kotsyfakis M."/>
            <person name="Schwarz A."/>
            <person name="Erhart J."/>
            <person name="Ribeiro J.M."/>
        </authorList>
    </citation>
    <scope>NUCLEOTIDE SEQUENCE</scope>
    <source>
        <tissue evidence="2">Salivary gland and midgut</tissue>
    </source>
</reference>
<keyword evidence="2" id="KW-0675">Receptor</keyword>
<protein>
    <submittedName>
        <fullName evidence="2">Putative receptor expression-enhancing protein 2</fullName>
    </submittedName>
</protein>
<name>V5IBT0_IXORI</name>
<accession>V5IBT0</accession>
<organism evidence="2">
    <name type="scientific">Ixodes ricinus</name>
    <name type="common">Common tick</name>
    <name type="synonym">Acarus ricinus</name>
    <dbReference type="NCBI Taxonomy" id="34613"/>
    <lineage>
        <taxon>Eukaryota</taxon>
        <taxon>Metazoa</taxon>
        <taxon>Ecdysozoa</taxon>
        <taxon>Arthropoda</taxon>
        <taxon>Chelicerata</taxon>
        <taxon>Arachnida</taxon>
        <taxon>Acari</taxon>
        <taxon>Parasitiformes</taxon>
        <taxon>Ixodida</taxon>
        <taxon>Ixodoidea</taxon>
        <taxon>Ixodidae</taxon>
        <taxon>Ixodinae</taxon>
        <taxon>Ixodes</taxon>
    </lineage>
</organism>
<proteinExistence type="evidence at transcript level"/>
<feature type="region of interest" description="Disordered" evidence="1">
    <location>
        <begin position="150"/>
        <end position="177"/>
    </location>
</feature>
<evidence type="ECO:0000256" key="1">
    <source>
        <dbReference type="SAM" id="MobiDB-lite"/>
    </source>
</evidence>
<dbReference type="EMBL" id="GANP01014902">
    <property type="protein sequence ID" value="JAB69566.1"/>
    <property type="molecule type" value="mRNA"/>
</dbReference>